<feature type="region of interest" description="N-terminal hotdog fold" evidence="9">
    <location>
        <begin position="918"/>
        <end position="1042"/>
    </location>
</feature>
<keyword evidence="13" id="KW-1185">Reference proteome</keyword>
<dbReference type="SUPFAM" id="SSF51735">
    <property type="entry name" value="NAD(P)-binding Rossmann-fold domains"/>
    <property type="match status" value="2"/>
</dbReference>
<dbReference type="PROSITE" id="PS00606">
    <property type="entry name" value="KS3_1"/>
    <property type="match status" value="1"/>
</dbReference>
<dbReference type="GO" id="GO:0004312">
    <property type="term" value="F:fatty acid synthase activity"/>
    <property type="evidence" value="ECO:0007669"/>
    <property type="project" value="TreeGrafter"/>
</dbReference>
<dbReference type="PROSITE" id="PS52004">
    <property type="entry name" value="KS3_2"/>
    <property type="match status" value="1"/>
</dbReference>
<dbReference type="CDD" id="cd00833">
    <property type="entry name" value="PKS"/>
    <property type="match status" value="1"/>
</dbReference>
<keyword evidence="3" id="KW-0596">Phosphopantetheine</keyword>
<dbReference type="PANTHER" id="PTHR43775:SF51">
    <property type="entry name" value="INACTIVE PHENOLPHTHIOCEROL SYNTHESIS POLYKETIDE SYNTHASE TYPE I PKS1-RELATED"/>
    <property type="match status" value="1"/>
</dbReference>
<dbReference type="Gene3D" id="3.40.47.10">
    <property type="match status" value="1"/>
</dbReference>
<evidence type="ECO:0000256" key="2">
    <source>
        <dbReference type="ARBA" id="ARBA00004792"/>
    </source>
</evidence>
<dbReference type="InterPro" id="IPR049551">
    <property type="entry name" value="PKS_DH_C"/>
</dbReference>
<dbReference type="Gene3D" id="3.40.366.10">
    <property type="entry name" value="Malonyl-Coenzyme A Acyl Carrier Protein, domain 2"/>
    <property type="match status" value="1"/>
</dbReference>
<dbReference type="InterPro" id="IPR049900">
    <property type="entry name" value="PKS_mFAS_DH"/>
</dbReference>
<dbReference type="EMBL" id="JACHJJ010000061">
    <property type="protein sequence ID" value="MBB5968191.1"/>
    <property type="molecule type" value="Genomic_DNA"/>
</dbReference>
<dbReference type="GO" id="GO:0004315">
    <property type="term" value="F:3-oxoacyl-[acyl-carrier-protein] synthase activity"/>
    <property type="evidence" value="ECO:0007669"/>
    <property type="project" value="InterPro"/>
</dbReference>
<dbReference type="InterPro" id="IPR016039">
    <property type="entry name" value="Thiolase-like"/>
</dbReference>
<dbReference type="InterPro" id="IPR020807">
    <property type="entry name" value="PKS_DH"/>
</dbReference>
<feature type="domain" description="PKS/mFAS DH" evidence="11">
    <location>
        <begin position="918"/>
        <end position="1191"/>
    </location>
</feature>
<keyword evidence="8" id="KW-0012">Acyltransferase</keyword>
<dbReference type="InterPro" id="IPR014031">
    <property type="entry name" value="Ketoacyl_synth_C"/>
</dbReference>
<comment type="cofactor">
    <cofactor evidence="1">
        <name>pantetheine 4'-phosphate</name>
        <dbReference type="ChEBI" id="CHEBI:47942"/>
    </cofactor>
</comment>
<dbReference type="PROSITE" id="PS52019">
    <property type="entry name" value="PKS_MFAS_DH"/>
    <property type="match status" value="1"/>
</dbReference>
<organism evidence="12 13">
    <name type="scientific">Planomonospora venezuelensis</name>
    <dbReference type="NCBI Taxonomy" id="1999"/>
    <lineage>
        <taxon>Bacteria</taxon>
        <taxon>Bacillati</taxon>
        <taxon>Actinomycetota</taxon>
        <taxon>Actinomycetes</taxon>
        <taxon>Streptosporangiales</taxon>
        <taxon>Streptosporangiaceae</taxon>
        <taxon>Planomonospora</taxon>
    </lineage>
</organism>
<dbReference type="Pfam" id="PF08659">
    <property type="entry name" value="KR"/>
    <property type="match status" value="1"/>
</dbReference>
<sequence length="1413" mass="148214">MANEAELRAYLKRVTVDLTEARRRLAEDEERRHEPVAIVGMACRYPGGVRGPEELWELVSSGRDAIGEFPADRGWDVDGLYDPDPEAAGKTYTRHGGFLYDVADFDAAFFGMSPRSALGTDPQHRIFLETCWEALAHAGIDPAALHGTRTGVYAGNMFNDYSSRFMHGAVPPAMEGTLLSSSTPSVLSGRVSYTFGLEGPSLTVDTACSSSLVTLHLAVRALRQGECSLALAGGVTVLAAPDSFVEFCRQRALSPDGRCKSFSASADGAAWAEGAGVLALEPLSEARRNGRRILAVIRGTAINQDGASNGMTAPSGPAQERVIQQALADARLDTRDIDVVEAHGTGTRLGDPIEAQAILATYGRMRPADRPVWLGSVKSNIGHTQAAAGVAGVIKMVMAMRYGVLPRTLHVTEPNPHVDWSAGDVRLLTEETGWPRGERPRRAGVSSFGISGTNAHAIIEEYAPEPEPPVAAVLTGPIAWPVSAHGPRSLTARAGQLAELKEEPADVARTLAGRPLLPHRAVALGRDRAALAAALARYARGETAEVIEGVAGERPRVAFLFTGQGGQRPGMGRELAAGSPVFAAALDEVCAALDPHLDRPIRDVMWAEPGALTSELLNDTAYTQPALFAFEVAAYRLLGALGLTPSAVAGHSVGEYAAAHVAGIWTLPDAARLVAARGRLMRELCEPGAMVAVNATPGEVASTLAGLEDRVGVAAVNGPAGVVISGAEEPCLAVAAYWKAQGRRTRRLPVSHAFHSPLMEPMLAAFAAELETAAFGTRRVPFVTGIPGDWTDPGYWLEQIRRPVLFHAAIGTLEESGARILVEVGPQAVLSGMAHDCVTGDDTTIAALHRRDRGEADGLVAGLAAAWTAGADVDWAALSPRGRPVDLPPYPFDRERYWLGPPARGADLSATGLRDTGHPLLGAAVELADNGPTVLTGVLSVADAPWLADHAVGGAVVLPGAALADLVLEAGSRTGFGLVEELMFEAPLVLPERGGVAVQVVVEAPDSSGARPVRVHSRPADDHEAGWTRHLSGAVAEDRDGEARPGWAAAWPPAGAVPVEVEDGYERLAGQGYEYGPAFQGLRAVWRHGEELYADVAVPEHVDVAGFGIHPALLDSMFHPLLVAGGDADGLRVPFELRGVRLLATEARSLRVRLARTGDDGCAIEAADDSGRLVFSLASVRTRPVPGGTVTPGPVSYRVDWVEAVAEPGDAESVVIPCAGGREDVPAALRRLAAQALDAIQDPRLAESRLMFVTRPGDVAGAAVWGLVRSAQTEQPGRFVLAEVPDGYADWSRIAAVGEPQVRVVDGRILVPRLARREAPAEPAPALWGTVLVTGGTGGLGALVARHLVARHGVRDLLLVSRRGPLAPGAGELVAELEGLGARVAVAACDVSDRGALAAVLAGVRLGGVVHAA</sequence>
<dbReference type="RefSeq" id="WP_184948865.1">
    <property type="nucleotide sequence ID" value="NZ_JACHJJ010000061.1"/>
</dbReference>
<dbReference type="InterPro" id="IPR049552">
    <property type="entry name" value="PKS_DH_N"/>
</dbReference>
<dbReference type="PANTHER" id="PTHR43775">
    <property type="entry name" value="FATTY ACID SYNTHASE"/>
    <property type="match status" value="1"/>
</dbReference>
<dbReference type="Pfam" id="PF02801">
    <property type="entry name" value="Ketoacyl-synt_C"/>
    <property type="match status" value="1"/>
</dbReference>
<reference evidence="12 13" key="1">
    <citation type="submission" date="2020-08" db="EMBL/GenBank/DDBJ databases">
        <title>Genomic Encyclopedia of Type Strains, Phase III (KMG-III): the genomes of soil and plant-associated and newly described type strains.</title>
        <authorList>
            <person name="Whitman W."/>
        </authorList>
    </citation>
    <scope>NUCLEOTIDE SEQUENCE [LARGE SCALE GENOMIC DNA]</scope>
    <source>
        <strain evidence="12 13">CECT 3303</strain>
    </source>
</reference>
<evidence type="ECO:0000259" key="11">
    <source>
        <dbReference type="PROSITE" id="PS52019"/>
    </source>
</evidence>
<dbReference type="InterPro" id="IPR013968">
    <property type="entry name" value="PKS_KR"/>
</dbReference>
<evidence type="ECO:0000256" key="8">
    <source>
        <dbReference type="ARBA" id="ARBA00023315"/>
    </source>
</evidence>
<dbReference type="Gene3D" id="3.10.129.110">
    <property type="entry name" value="Polyketide synthase dehydratase"/>
    <property type="match status" value="1"/>
</dbReference>
<dbReference type="SUPFAM" id="SSF53901">
    <property type="entry name" value="Thiolase-like"/>
    <property type="match status" value="1"/>
</dbReference>
<keyword evidence="6" id="KW-0045">Antibiotic biosynthesis</keyword>
<dbReference type="SMART" id="SM00825">
    <property type="entry name" value="PKS_KS"/>
    <property type="match status" value="1"/>
</dbReference>
<dbReference type="InterPro" id="IPR042104">
    <property type="entry name" value="PKS_dehydratase_sf"/>
</dbReference>
<feature type="domain" description="Ketosynthase family 3 (KS3)" evidence="10">
    <location>
        <begin position="33"/>
        <end position="461"/>
    </location>
</feature>
<protein>
    <submittedName>
        <fullName evidence="12">Acyl transferase domain-containing protein</fullName>
    </submittedName>
</protein>
<evidence type="ECO:0000313" key="12">
    <source>
        <dbReference type="EMBL" id="MBB5968191.1"/>
    </source>
</evidence>
<gene>
    <name evidence="12" type="ORF">FHS22_007512</name>
</gene>
<dbReference type="GO" id="GO:0017000">
    <property type="term" value="P:antibiotic biosynthetic process"/>
    <property type="evidence" value="ECO:0007669"/>
    <property type="project" value="UniProtKB-KW"/>
</dbReference>
<dbReference type="FunFam" id="3.40.47.10:FF:000019">
    <property type="entry name" value="Polyketide synthase type I"/>
    <property type="match status" value="1"/>
</dbReference>
<dbReference type="Gene3D" id="3.30.70.3290">
    <property type="match status" value="1"/>
</dbReference>
<dbReference type="SUPFAM" id="SSF52151">
    <property type="entry name" value="FabD/lysophospholipase-like"/>
    <property type="match status" value="1"/>
</dbReference>
<dbReference type="InterPro" id="IPR055123">
    <property type="entry name" value="SpnB-like_Rossmann"/>
</dbReference>
<dbReference type="Gene3D" id="3.40.50.720">
    <property type="entry name" value="NAD(P)-binding Rossmann-like Domain"/>
    <property type="match status" value="1"/>
</dbReference>
<dbReference type="InterPro" id="IPR001227">
    <property type="entry name" value="Ac_transferase_dom_sf"/>
</dbReference>
<dbReference type="InterPro" id="IPR014030">
    <property type="entry name" value="Ketoacyl_synth_N"/>
</dbReference>
<dbReference type="InterPro" id="IPR020841">
    <property type="entry name" value="PKS_Beta-ketoAc_synthase_dom"/>
</dbReference>
<keyword evidence="4" id="KW-0597">Phosphoprotein</keyword>
<dbReference type="Pfam" id="PF08990">
    <property type="entry name" value="Docking"/>
    <property type="match status" value="1"/>
</dbReference>
<evidence type="ECO:0000259" key="10">
    <source>
        <dbReference type="PROSITE" id="PS52004"/>
    </source>
</evidence>
<dbReference type="InterPro" id="IPR016035">
    <property type="entry name" value="Acyl_Trfase/lysoPLipase"/>
</dbReference>
<dbReference type="SMART" id="SM00826">
    <property type="entry name" value="PKS_DH"/>
    <property type="match status" value="1"/>
</dbReference>
<dbReference type="Pfam" id="PF16197">
    <property type="entry name" value="KAsynt_C_assoc"/>
    <property type="match status" value="1"/>
</dbReference>
<feature type="active site" description="Proton acceptor; for dehydratase activity" evidence="9">
    <location>
        <position position="950"/>
    </location>
</feature>
<accession>A0A841DDJ0</accession>
<name>A0A841DDJ0_PLAVE</name>
<evidence type="ECO:0000256" key="4">
    <source>
        <dbReference type="ARBA" id="ARBA00022553"/>
    </source>
</evidence>
<dbReference type="Pfam" id="PF21089">
    <property type="entry name" value="PKS_DH_N"/>
    <property type="match status" value="1"/>
</dbReference>
<feature type="non-terminal residue" evidence="12">
    <location>
        <position position="1413"/>
    </location>
</feature>
<proteinExistence type="predicted"/>
<dbReference type="InterPro" id="IPR032821">
    <property type="entry name" value="PKS_assoc"/>
</dbReference>
<dbReference type="GO" id="GO:0030639">
    <property type="term" value="P:polyketide biosynthetic process"/>
    <property type="evidence" value="ECO:0007669"/>
    <property type="project" value="UniProtKB-ARBA"/>
</dbReference>
<dbReference type="InterPro" id="IPR014043">
    <property type="entry name" value="Acyl_transferase_dom"/>
</dbReference>
<evidence type="ECO:0000256" key="7">
    <source>
        <dbReference type="ARBA" id="ARBA00023268"/>
    </source>
</evidence>
<feature type="region of interest" description="C-terminal hotdog fold" evidence="9">
    <location>
        <begin position="1056"/>
        <end position="1191"/>
    </location>
</feature>
<dbReference type="Pfam" id="PF22953">
    <property type="entry name" value="SpnB_Rossmann"/>
    <property type="match status" value="1"/>
</dbReference>
<evidence type="ECO:0000313" key="13">
    <source>
        <dbReference type="Proteomes" id="UP000562352"/>
    </source>
</evidence>
<evidence type="ECO:0000256" key="1">
    <source>
        <dbReference type="ARBA" id="ARBA00001957"/>
    </source>
</evidence>
<dbReference type="Pfam" id="PF00698">
    <property type="entry name" value="Acyl_transf_1"/>
    <property type="match status" value="1"/>
</dbReference>
<dbReference type="InterPro" id="IPR018201">
    <property type="entry name" value="Ketoacyl_synth_AS"/>
</dbReference>
<comment type="pathway">
    <text evidence="2">Antibiotic biosynthesis.</text>
</comment>
<dbReference type="SMART" id="SM00827">
    <property type="entry name" value="PKS_AT"/>
    <property type="match status" value="1"/>
</dbReference>
<evidence type="ECO:0000256" key="9">
    <source>
        <dbReference type="PROSITE-ProRule" id="PRU01363"/>
    </source>
</evidence>
<dbReference type="InterPro" id="IPR016036">
    <property type="entry name" value="Malonyl_transacylase_ACP-bd"/>
</dbReference>
<dbReference type="Pfam" id="PF00109">
    <property type="entry name" value="ketoacyl-synt"/>
    <property type="match status" value="1"/>
</dbReference>
<evidence type="ECO:0000256" key="5">
    <source>
        <dbReference type="ARBA" id="ARBA00022679"/>
    </source>
</evidence>
<dbReference type="GO" id="GO:0006633">
    <property type="term" value="P:fatty acid biosynthetic process"/>
    <property type="evidence" value="ECO:0007669"/>
    <property type="project" value="InterPro"/>
</dbReference>
<dbReference type="InterPro" id="IPR050091">
    <property type="entry name" value="PKS_NRPS_Biosynth_Enz"/>
</dbReference>
<dbReference type="Proteomes" id="UP000562352">
    <property type="component" value="Unassembled WGS sequence"/>
</dbReference>
<dbReference type="InterPro" id="IPR015083">
    <property type="entry name" value="NorB/c/GfsB-D-like_docking"/>
</dbReference>
<feature type="active site" description="Proton donor; for dehydratase activity" evidence="9">
    <location>
        <position position="1115"/>
    </location>
</feature>
<keyword evidence="7" id="KW-0511">Multifunctional enzyme</keyword>
<dbReference type="InterPro" id="IPR036291">
    <property type="entry name" value="NAD(P)-bd_dom_sf"/>
</dbReference>
<evidence type="ECO:0000256" key="6">
    <source>
        <dbReference type="ARBA" id="ARBA00023194"/>
    </source>
</evidence>
<comment type="caution">
    <text evidence="12">The sequence shown here is derived from an EMBL/GenBank/DDBJ whole genome shotgun (WGS) entry which is preliminary data.</text>
</comment>
<dbReference type="SUPFAM" id="SSF55048">
    <property type="entry name" value="Probable ACP-binding domain of malonyl-CoA ACP transacylase"/>
    <property type="match status" value="1"/>
</dbReference>
<keyword evidence="5 12" id="KW-0808">Transferase</keyword>
<dbReference type="Pfam" id="PF14765">
    <property type="entry name" value="PS-DH"/>
    <property type="match status" value="1"/>
</dbReference>
<evidence type="ECO:0000256" key="3">
    <source>
        <dbReference type="ARBA" id="ARBA00022450"/>
    </source>
</evidence>